<proteinExistence type="inferred from homology"/>
<sequence>MKALTTAAVLSLCSKHALALSNGLTHSRELTSQVYQESITIDGLLAHAKKWQEFADRTNGTRSFDTKGYKLSADYVHDLAKSSGYKVTRQTVKFPQSTIRSQELEINHKVFGPGEVIALINSPPTPKEGINASLALVLDEPSTFTGPGCNSDDYDGLDVRKAVVFMSSSGCTFATKSAVAKRAGALGVVIYNDVPVMIGYDDAQEYIKILRADEFPERVAITMKVDSSMKVLESYNIIAQTQWGNKDNVIHLGAHLDSVPAGPGINDNGSGSAAIAELLVQLAKLKSSVNAVRFSWWANGENGSM</sequence>
<evidence type="ECO:0000256" key="6">
    <source>
        <dbReference type="ARBA" id="ARBA00022833"/>
    </source>
</evidence>
<keyword evidence="4 7" id="KW-0479">Metal-binding</keyword>
<evidence type="ECO:0000259" key="9">
    <source>
        <dbReference type="Pfam" id="PF04389"/>
    </source>
</evidence>
<dbReference type="AlphaFoldDB" id="M5CBF1"/>
<accession>M5CBF1</accession>
<keyword evidence="3 7" id="KW-0645">Protease</keyword>
<name>M5CBF1_THACB</name>
<dbReference type="Proteomes" id="UP000012065">
    <property type="component" value="Unassembled WGS sequence"/>
</dbReference>
<feature type="domain" description="PA" evidence="8">
    <location>
        <begin position="136"/>
        <end position="199"/>
    </location>
</feature>
<keyword evidence="7" id="KW-0732">Signal</keyword>
<feature type="signal peptide" evidence="7">
    <location>
        <begin position="1"/>
        <end position="19"/>
    </location>
</feature>
<dbReference type="GO" id="GO:0008235">
    <property type="term" value="F:metalloexopeptidase activity"/>
    <property type="evidence" value="ECO:0007669"/>
    <property type="project" value="InterPro"/>
</dbReference>
<evidence type="ECO:0000256" key="2">
    <source>
        <dbReference type="ARBA" id="ARBA00005634"/>
    </source>
</evidence>
<dbReference type="InterPro" id="IPR003137">
    <property type="entry name" value="PA_domain"/>
</dbReference>
<dbReference type="InterPro" id="IPR046450">
    <property type="entry name" value="PA_dom_sf"/>
</dbReference>
<keyword evidence="5 7" id="KW-0378">Hydrolase</keyword>
<dbReference type="PANTHER" id="PTHR12147:SF26">
    <property type="entry name" value="PEPTIDASE M28 DOMAIN-CONTAINING PROTEIN"/>
    <property type="match status" value="1"/>
</dbReference>
<dbReference type="InterPro" id="IPR007484">
    <property type="entry name" value="Peptidase_M28"/>
</dbReference>
<dbReference type="HOGENOM" id="CLU_024336_1_0_1"/>
<evidence type="ECO:0000313" key="11">
    <source>
        <dbReference type="Proteomes" id="UP000012065"/>
    </source>
</evidence>
<keyword evidence="10" id="KW-0449">Lipoprotein</keyword>
<evidence type="ECO:0000256" key="1">
    <source>
        <dbReference type="ARBA" id="ARBA00001947"/>
    </source>
</evidence>
<dbReference type="EMBL" id="CAOJ01010992">
    <property type="protein sequence ID" value="CCO33132.1"/>
    <property type="molecule type" value="Genomic_DNA"/>
</dbReference>
<dbReference type="Pfam" id="PF04389">
    <property type="entry name" value="Peptidase_M28"/>
    <property type="match status" value="1"/>
</dbReference>
<protein>
    <recommendedName>
        <fullName evidence="7">Peptide hydrolase</fullName>
        <ecNumber evidence="7">3.4.-.-</ecNumber>
    </recommendedName>
</protein>
<dbReference type="InterPro" id="IPR045175">
    <property type="entry name" value="M28_fam"/>
</dbReference>
<evidence type="ECO:0000313" key="10">
    <source>
        <dbReference type="EMBL" id="CCO33132.1"/>
    </source>
</evidence>
<comment type="cofactor">
    <cofactor evidence="1">
        <name>Zn(2+)</name>
        <dbReference type="ChEBI" id="CHEBI:29105"/>
    </cofactor>
</comment>
<feature type="chain" id="PRO_5005140931" description="Peptide hydrolase" evidence="7">
    <location>
        <begin position="20"/>
        <end position="305"/>
    </location>
</feature>
<keyword evidence="6 7" id="KW-0862">Zinc</keyword>
<evidence type="ECO:0000259" key="8">
    <source>
        <dbReference type="Pfam" id="PF02225"/>
    </source>
</evidence>
<dbReference type="Gene3D" id="3.40.630.10">
    <property type="entry name" value="Zn peptidases"/>
    <property type="match status" value="1"/>
</dbReference>
<dbReference type="GO" id="GO:0046872">
    <property type="term" value="F:metal ion binding"/>
    <property type="evidence" value="ECO:0007669"/>
    <property type="project" value="UniProtKB-KW"/>
</dbReference>
<dbReference type="PANTHER" id="PTHR12147">
    <property type="entry name" value="METALLOPEPTIDASE M28 FAMILY MEMBER"/>
    <property type="match status" value="1"/>
</dbReference>
<evidence type="ECO:0000256" key="7">
    <source>
        <dbReference type="RuleBase" id="RU361240"/>
    </source>
</evidence>
<dbReference type="GO" id="GO:0006508">
    <property type="term" value="P:proteolysis"/>
    <property type="evidence" value="ECO:0007669"/>
    <property type="project" value="UniProtKB-KW"/>
</dbReference>
<reference evidence="10 11" key="1">
    <citation type="journal article" date="2013" name="J. Biotechnol.">
        <title>Establishment and interpretation of the genome sequence of the phytopathogenic fungus Rhizoctonia solani AG1-IB isolate 7/3/14.</title>
        <authorList>
            <person name="Wibberg D.W."/>
            <person name="Jelonek L.J."/>
            <person name="Rupp O.R."/>
            <person name="Hennig M.H."/>
            <person name="Eikmeyer F.E."/>
            <person name="Goesmann A.G."/>
            <person name="Hartmann A.H."/>
            <person name="Borriss R.B."/>
            <person name="Grosch R.G."/>
            <person name="Puehler A.P."/>
            <person name="Schlueter A.S."/>
        </authorList>
    </citation>
    <scope>NUCLEOTIDE SEQUENCE [LARGE SCALE GENOMIC DNA]</scope>
    <source>
        <strain evidence="11">AG1-IB / isolate 7/3/14</strain>
    </source>
</reference>
<comment type="similarity">
    <text evidence="2">Belongs to the peptidase M28 family. M28B subfamily.</text>
</comment>
<evidence type="ECO:0000256" key="5">
    <source>
        <dbReference type="ARBA" id="ARBA00022801"/>
    </source>
</evidence>
<dbReference type="GO" id="GO:0004177">
    <property type="term" value="F:aminopeptidase activity"/>
    <property type="evidence" value="ECO:0007669"/>
    <property type="project" value="UniProtKB-KW"/>
</dbReference>
<dbReference type="Gene3D" id="3.50.30.30">
    <property type="match status" value="1"/>
</dbReference>
<comment type="caution">
    <text evidence="10">The sequence shown here is derived from an EMBL/GenBank/DDBJ whole genome shotgun (WGS) entry which is preliminary data.</text>
</comment>
<feature type="domain" description="Peptidase M28" evidence="9">
    <location>
        <begin position="236"/>
        <end position="303"/>
    </location>
</feature>
<evidence type="ECO:0000256" key="4">
    <source>
        <dbReference type="ARBA" id="ARBA00022723"/>
    </source>
</evidence>
<dbReference type="Pfam" id="PF02225">
    <property type="entry name" value="PA"/>
    <property type="match status" value="1"/>
</dbReference>
<dbReference type="SUPFAM" id="SSF53187">
    <property type="entry name" value="Zn-dependent exopeptidases"/>
    <property type="match status" value="1"/>
</dbReference>
<organism evidence="10 11">
    <name type="scientific">Thanatephorus cucumeris (strain AG1-IB / isolate 7/3/14)</name>
    <name type="common">Lettuce bottom rot fungus</name>
    <name type="synonym">Rhizoctonia solani</name>
    <dbReference type="NCBI Taxonomy" id="1108050"/>
    <lineage>
        <taxon>Eukaryota</taxon>
        <taxon>Fungi</taxon>
        <taxon>Dikarya</taxon>
        <taxon>Basidiomycota</taxon>
        <taxon>Agaricomycotina</taxon>
        <taxon>Agaricomycetes</taxon>
        <taxon>Cantharellales</taxon>
        <taxon>Ceratobasidiaceae</taxon>
        <taxon>Rhizoctonia</taxon>
        <taxon>Rhizoctonia solani AG-1</taxon>
    </lineage>
</organism>
<gene>
    <name evidence="10" type="primary">lpqL</name>
    <name evidence="10" type="ORF">BN14_07203</name>
</gene>
<dbReference type="SUPFAM" id="SSF52025">
    <property type="entry name" value="PA domain"/>
    <property type="match status" value="1"/>
</dbReference>
<dbReference type="EC" id="3.4.-.-" evidence="7"/>
<keyword evidence="10" id="KW-0031">Aminopeptidase</keyword>
<evidence type="ECO:0000256" key="3">
    <source>
        <dbReference type="ARBA" id="ARBA00022670"/>
    </source>
</evidence>